<sequence length="226" mass="25085">MSEDDGVESWVSTFKLPFLSPEHPSGMATPPLHALASVPFKWEEQPGKPIPCTDIIIQPEPAKSLDLPPCRIAKMPSPTTVLDGPYNLGRPRFSSFRLFREKQSSFDSSSGGAASPQSAVDVLLWKKKKGRPNMARLFGRSLRRRSREKEADEGSFGFSPSSFAGFDSVSMEGKMMARDESFSSTFSQADASTPPRPLWATMYESLKQAIPIPWKRTRKSKRESAP</sequence>
<organism evidence="2 3">
    <name type="scientific">Perilla frutescens var. hirtella</name>
    <name type="common">Perilla citriodora</name>
    <name type="synonym">Perilla setoyensis</name>
    <dbReference type="NCBI Taxonomy" id="608512"/>
    <lineage>
        <taxon>Eukaryota</taxon>
        <taxon>Viridiplantae</taxon>
        <taxon>Streptophyta</taxon>
        <taxon>Embryophyta</taxon>
        <taxon>Tracheophyta</taxon>
        <taxon>Spermatophyta</taxon>
        <taxon>Magnoliopsida</taxon>
        <taxon>eudicotyledons</taxon>
        <taxon>Gunneridae</taxon>
        <taxon>Pentapetalae</taxon>
        <taxon>asterids</taxon>
        <taxon>lamiids</taxon>
        <taxon>Lamiales</taxon>
        <taxon>Lamiaceae</taxon>
        <taxon>Nepetoideae</taxon>
        <taxon>Elsholtzieae</taxon>
        <taxon>Perilla</taxon>
    </lineage>
</organism>
<comment type="caution">
    <text evidence="2">The sequence shown here is derived from an EMBL/GenBank/DDBJ whole genome shotgun (WGS) entry which is preliminary data.</text>
</comment>
<proteinExistence type="predicted"/>
<evidence type="ECO:0000256" key="1">
    <source>
        <dbReference type="SAM" id="MobiDB-lite"/>
    </source>
</evidence>
<gene>
    <name evidence="2" type="ORF">C2S53_017751</name>
</gene>
<protein>
    <submittedName>
        <fullName evidence="2">Uncharacterized protein</fullName>
    </submittedName>
</protein>
<feature type="region of interest" description="Disordered" evidence="1">
    <location>
        <begin position="136"/>
        <end position="165"/>
    </location>
</feature>
<dbReference type="EMBL" id="SDAM02029631">
    <property type="protein sequence ID" value="KAH6755146.1"/>
    <property type="molecule type" value="Genomic_DNA"/>
</dbReference>
<reference evidence="2 3" key="1">
    <citation type="journal article" date="2021" name="Nat. Commun.">
        <title>Incipient diploidization of the medicinal plant Perilla within 10,000 years.</title>
        <authorList>
            <person name="Zhang Y."/>
            <person name="Shen Q."/>
            <person name="Leng L."/>
            <person name="Zhang D."/>
            <person name="Chen S."/>
            <person name="Shi Y."/>
            <person name="Ning Z."/>
            <person name="Chen S."/>
        </authorList>
    </citation>
    <scope>NUCLEOTIDE SEQUENCE [LARGE SCALE GENOMIC DNA]</scope>
    <source>
        <strain evidence="3">cv. PC099</strain>
    </source>
</reference>
<keyword evidence="3" id="KW-1185">Reference proteome</keyword>
<name>A0AAD4IMD7_PERFH</name>
<dbReference type="PANTHER" id="PTHR34371:SF2">
    <property type="entry name" value="DUF688 FAMILY PROTEIN"/>
    <property type="match status" value="1"/>
</dbReference>
<evidence type="ECO:0000313" key="2">
    <source>
        <dbReference type="EMBL" id="KAH6755146.1"/>
    </source>
</evidence>
<dbReference type="InterPro" id="IPR007789">
    <property type="entry name" value="DUF688"/>
</dbReference>
<evidence type="ECO:0000313" key="3">
    <source>
        <dbReference type="Proteomes" id="UP001190926"/>
    </source>
</evidence>
<dbReference type="PANTHER" id="PTHR34371">
    <property type="entry name" value="OS01G0551000 PROTEIN"/>
    <property type="match status" value="1"/>
</dbReference>
<dbReference type="Pfam" id="PF05097">
    <property type="entry name" value="DUF688"/>
    <property type="match status" value="1"/>
</dbReference>
<dbReference type="AlphaFoldDB" id="A0AAD4IMD7"/>
<dbReference type="Proteomes" id="UP001190926">
    <property type="component" value="Unassembled WGS sequence"/>
</dbReference>
<feature type="compositionally biased region" description="Low complexity" evidence="1">
    <location>
        <begin position="154"/>
        <end position="165"/>
    </location>
</feature>
<accession>A0AAD4IMD7</accession>